<feature type="non-terminal residue" evidence="1">
    <location>
        <position position="73"/>
    </location>
</feature>
<evidence type="ECO:0000313" key="1">
    <source>
        <dbReference type="EMBL" id="RIB39978.1"/>
    </source>
</evidence>
<sequence length="73" mass="8288">MQSLTTALENLLRHLSQEIPATPGIRVIDIPFPLKDAFDALSWLASQQVYPQFYWQQRNGDEEAAVLGAITRF</sequence>
<reference evidence="1 2" key="1">
    <citation type="journal article" date="2018" name="BMC Microbiol.">
        <title>Genome sequencing of strains of the most prevalent clonal group of O1:K1:H7 Escherichia coli that causes neonatal meningitis in France.</title>
        <authorList>
            <person name="Geslain G."/>
            <person name="Birgy A."/>
            <person name="Adiba S."/>
            <person name="Magnan M."/>
            <person name="Courroux C."/>
            <person name="Levy C."/>
            <person name="Cohen R."/>
            <person name="Bidet P."/>
            <person name="Bonacorsi S."/>
        </authorList>
    </citation>
    <scope>NUCLEOTIDE SEQUENCE [LARGE SCALE GENOMIC DNA]</scope>
    <source>
        <strain evidence="1 2">S308</strain>
    </source>
</reference>
<comment type="caution">
    <text evidence="1">The sequence shown here is derived from an EMBL/GenBank/DDBJ whole genome shotgun (WGS) entry which is preliminary data.</text>
</comment>
<gene>
    <name evidence="1" type="ORF">D3C88_21065</name>
</gene>
<dbReference type="InterPro" id="IPR005801">
    <property type="entry name" value="ADC_synthase"/>
</dbReference>
<dbReference type="EMBL" id="QXHA01001409">
    <property type="protein sequence ID" value="RIB39978.1"/>
    <property type="molecule type" value="Genomic_DNA"/>
</dbReference>
<dbReference type="Proteomes" id="UP000284508">
    <property type="component" value="Unassembled WGS sequence"/>
</dbReference>
<organism evidence="1 2">
    <name type="scientific">Escherichia coli</name>
    <dbReference type="NCBI Taxonomy" id="562"/>
    <lineage>
        <taxon>Bacteria</taxon>
        <taxon>Pseudomonadati</taxon>
        <taxon>Pseudomonadota</taxon>
        <taxon>Gammaproteobacteria</taxon>
        <taxon>Enterobacterales</taxon>
        <taxon>Enterobacteriaceae</taxon>
        <taxon>Escherichia</taxon>
    </lineage>
</organism>
<dbReference type="AlphaFoldDB" id="A0A418GGI8"/>
<dbReference type="Gene3D" id="3.60.120.10">
    <property type="entry name" value="Anthranilate synthase"/>
    <property type="match status" value="1"/>
</dbReference>
<evidence type="ECO:0000313" key="2">
    <source>
        <dbReference type="Proteomes" id="UP000284508"/>
    </source>
</evidence>
<accession>A0A418GGI8</accession>
<name>A0A418GGI8_ECOLX</name>
<proteinExistence type="predicted"/>
<protein>
    <submittedName>
        <fullName evidence="1">Isochorismate synthase MenF</fullName>
    </submittedName>
</protein>